<feature type="transmembrane region" description="Helical" evidence="8">
    <location>
        <begin position="14"/>
        <end position="35"/>
    </location>
</feature>
<dbReference type="PANTHER" id="PTHR42718">
    <property type="entry name" value="MAJOR FACILITATOR SUPERFAMILY MULTIDRUG TRANSPORTER MFSC"/>
    <property type="match status" value="1"/>
</dbReference>
<dbReference type="EMBL" id="JBITDC010000005">
    <property type="protein sequence ID" value="MFI5676366.1"/>
    <property type="molecule type" value="Genomic_DNA"/>
</dbReference>
<keyword evidence="11" id="KW-1185">Reference proteome</keyword>
<evidence type="ECO:0000256" key="6">
    <source>
        <dbReference type="ARBA" id="ARBA00023136"/>
    </source>
</evidence>
<evidence type="ECO:0000256" key="2">
    <source>
        <dbReference type="ARBA" id="ARBA00022448"/>
    </source>
</evidence>
<feature type="non-terminal residue" evidence="10">
    <location>
        <position position="1"/>
    </location>
</feature>
<keyword evidence="4 8" id="KW-0812">Transmembrane</keyword>
<comment type="caution">
    <text evidence="10">The sequence shown here is derived from an EMBL/GenBank/DDBJ whole genome shotgun (WGS) entry which is preliminary data.</text>
</comment>
<dbReference type="Gene3D" id="1.20.1250.20">
    <property type="entry name" value="MFS general substrate transporter like domains"/>
    <property type="match status" value="1"/>
</dbReference>
<keyword evidence="3" id="KW-1003">Cell membrane</keyword>
<dbReference type="PANTHER" id="PTHR42718:SF46">
    <property type="entry name" value="BLR6921 PROTEIN"/>
    <property type="match status" value="1"/>
</dbReference>
<dbReference type="SUPFAM" id="SSF103473">
    <property type="entry name" value="MFS general substrate transporter"/>
    <property type="match status" value="1"/>
</dbReference>
<dbReference type="PROSITE" id="PS50850">
    <property type="entry name" value="MFS"/>
    <property type="match status" value="1"/>
</dbReference>
<evidence type="ECO:0000256" key="8">
    <source>
        <dbReference type="SAM" id="Phobius"/>
    </source>
</evidence>
<evidence type="ECO:0000256" key="7">
    <source>
        <dbReference type="ARBA" id="ARBA00023251"/>
    </source>
</evidence>
<dbReference type="InterPro" id="IPR020846">
    <property type="entry name" value="MFS_dom"/>
</dbReference>
<evidence type="ECO:0000313" key="10">
    <source>
        <dbReference type="EMBL" id="MFI5676366.1"/>
    </source>
</evidence>
<protein>
    <submittedName>
        <fullName evidence="10">MFS transporter</fullName>
    </submittedName>
</protein>
<feature type="transmembrane region" description="Helical" evidence="8">
    <location>
        <begin position="47"/>
        <end position="65"/>
    </location>
</feature>
<organism evidence="10 11">
    <name type="scientific">Streptomyces cellulosae</name>
    <dbReference type="NCBI Taxonomy" id="1968"/>
    <lineage>
        <taxon>Bacteria</taxon>
        <taxon>Bacillati</taxon>
        <taxon>Actinomycetota</taxon>
        <taxon>Actinomycetes</taxon>
        <taxon>Kitasatosporales</taxon>
        <taxon>Streptomycetaceae</taxon>
        <taxon>Streptomyces</taxon>
    </lineage>
</organism>
<evidence type="ECO:0000256" key="4">
    <source>
        <dbReference type="ARBA" id="ARBA00022692"/>
    </source>
</evidence>
<feature type="transmembrane region" description="Helical" evidence="8">
    <location>
        <begin position="130"/>
        <end position="148"/>
    </location>
</feature>
<keyword evidence="6 8" id="KW-0472">Membrane</keyword>
<evidence type="ECO:0000259" key="9">
    <source>
        <dbReference type="PROSITE" id="PS50850"/>
    </source>
</evidence>
<evidence type="ECO:0000313" key="11">
    <source>
        <dbReference type="Proteomes" id="UP001612415"/>
    </source>
</evidence>
<sequence>TVPSLLLPRVGPKVVVSVSFLVAASGMALLTRLTLDSAYVANIMPGMILLGLGIGGVMTTAFQGATAGVRHEDAGVASALINTSQQVGGSISTALLTTVASSAATDYLSSHKPGTLTVAQAGVESYTATLAWGAGIFVVGAVLTAFLMPNSALAPSEGEPVIAH</sequence>
<keyword evidence="7" id="KW-0046">Antibiotic resistance</keyword>
<dbReference type="Proteomes" id="UP001612415">
    <property type="component" value="Unassembled WGS sequence"/>
</dbReference>
<proteinExistence type="predicted"/>
<evidence type="ECO:0000256" key="3">
    <source>
        <dbReference type="ARBA" id="ARBA00022475"/>
    </source>
</evidence>
<keyword evidence="5 8" id="KW-1133">Transmembrane helix</keyword>
<evidence type="ECO:0000256" key="1">
    <source>
        <dbReference type="ARBA" id="ARBA00004651"/>
    </source>
</evidence>
<evidence type="ECO:0000256" key="5">
    <source>
        <dbReference type="ARBA" id="ARBA00022989"/>
    </source>
</evidence>
<gene>
    <name evidence="10" type="ORF">ACIA8P_17070</name>
</gene>
<reference evidence="10 11" key="1">
    <citation type="submission" date="2024-10" db="EMBL/GenBank/DDBJ databases">
        <title>The Natural Products Discovery Center: Release of the First 8490 Sequenced Strains for Exploring Actinobacteria Biosynthetic Diversity.</title>
        <authorList>
            <person name="Kalkreuter E."/>
            <person name="Kautsar S.A."/>
            <person name="Yang D."/>
            <person name="Bader C.D."/>
            <person name="Teijaro C.N."/>
            <person name="Fluegel L."/>
            <person name="Davis C.M."/>
            <person name="Simpson J.R."/>
            <person name="Lauterbach L."/>
            <person name="Steele A.D."/>
            <person name="Gui C."/>
            <person name="Meng S."/>
            <person name="Li G."/>
            <person name="Viehrig K."/>
            <person name="Ye F."/>
            <person name="Su P."/>
            <person name="Kiefer A.F."/>
            <person name="Nichols A."/>
            <person name="Cepeda A.J."/>
            <person name="Yan W."/>
            <person name="Fan B."/>
            <person name="Jiang Y."/>
            <person name="Adhikari A."/>
            <person name="Zheng C.-J."/>
            <person name="Schuster L."/>
            <person name="Cowan T.M."/>
            <person name="Smanski M.J."/>
            <person name="Chevrette M.G."/>
            <person name="De Carvalho L.P.S."/>
            <person name="Shen B."/>
        </authorList>
    </citation>
    <scope>NUCLEOTIDE SEQUENCE [LARGE SCALE GENOMIC DNA]</scope>
    <source>
        <strain evidence="10 11">NPDC051599</strain>
    </source>
</reference>
<accession>A0ABW7Y2J6</accession>
<dbReference type="InterPro" id="IPR036259">
    <property type="entry name" value="MFS_trans_sf"/>
</dbReference>
<comment type="subcellular location">
    <subcellularLocation>
        <location evidence="1">Cell membrane</location>
        <topology evidence="1">Multi-pass membrane protein</topology>
    </subcellularLocation>
</comment>
<keyword evidence="2" id="KW-0813">Transport</keyword>
<name>A0ABW7Y2J6_STRCE</name>
<feature type="domain" description="Major facilitator superfamily (MFS) profile" evidence="9">
    <location>
        <begin position="1"/>
        <end position="152"/>
    </location>
</feature>